<dbReference type="OrthoDB" id="9422899at2759"/>
<evidence type="ECO:0000313" key="4">
    <source>
        <dbReference type="Proteomes" id="UP000829720"/>
    </source>
</evidence>
<proteinExistence type="predicted"/>
<keyword evidence="1" id="KW-0472">Membrane</keyword>
<evidence type="ECO:0000256" key="2">
    <source>
        <dbReference type="SAM" id="SignalP"/>
    </source>
</evidence>
<gene>
    <name evidence="3" type="ORF">AGOR_G00079580</name>
</gene>
<feature type="signal peptide" evidence="2">
    <location>
        <begin position="1"/>
        <end position="22"/>
    </location>
</feature>
<keyword evidence="4" id="KW-1185">Reference proteome</keyword>
<sequence length="182" mass="20358">MRIWFSLLNVAVMLSDHGGCYTINKLPCQARLEPGLQYRKISWYKVEEEVIGLVLKNLKTNDTILYQSANHSYQVDEDLALILPDSALRDCGKYRCTLWPPIGHQIREADCSYYPDGCTGPKEPVLLKAPPSRLSSSAQWDHVTYAMMGGGAALGILLLIVISVAGLKWKSRKGQPYKNLSM</sequence>
<evidence type="ECO:0000256" key="1">
    <source>
        <dbReference type="SAM" id="Phobius"/>
    </source>
</evidence>
<comment type="caution">
    <text evidence="3">The sequence shown here is derived from an EMBL/GenBank/DDBJ whole genome shotgun (WGS) entry which is preliminary data.</text>
</comment>
<evidence type="ECO:0008006" key="5">
    <source>
        <dbReference type="Google" id="ProtNLM"/>
    </source>
</evidence>
<dbReference type="EMBL" id="JAERUA010000007">
    <property type="protein sequence ID" value="KAI1897094.1"/>
    <property type="molecule type" value="Genomic_DNA"/>
</dbReference>
<dbReference type="AlphaFoldDB" id="A0A8T3DML9"/>
<accession>A0A8T3DML9</accession>
<keyword evidence="2" id="KW-0732">Signal</keyword>
<reference evidence="3" key="1">
    <citation type="submission" date="2021-01" db="EMBL/GenBank/DDBJ databases">
        <authorList>
            <person name="Zahm M."/>
            <person name="Roques C."/>
            <person name="Cabau C."/>
            <person name="Klopp C."/>
            <person name="Donnadieu C."/>
            <person name="Jouanno E."/>
            <person name="Lampietro C."/>
            <person name="Louis A."/>
            <person name="Herpin A."/>
            <person name="Echchiki A."/>
            <person name="Berthelot C."/>
            <person name="Parey E."/>
            <person name="Roest-Crollius H."/>
            <person name="Braasch I."/>
            <person name="Postlethwait J."/>
            <person name="Bobe J."/>
            <person name="Montfort J."/>
            <person name="Bouchez O."/>
            <person name="Begum T."/>
            <person name="Mejri S."/>
            <person name="Adams A."/>
            <person name="Chen W.-J."/>
            <person name="Guiguen Y."/>
        </authorList>
    </citation>
    <scope>NUCLEOTIDE SEQUENCE</scope>
    <source>
        <tissue evidence="3">Blood</tissue>
    </source>
</reference>
<keyword evidence="1" id="KW-1133">Transmembrane helix</keyword>
<dbReference type="Proteomes" id="UP000829720">
    <property type="component" value="Unassembled WGS sequence"/>
</dbReference>
<organism evidence="3 4">
    <name type="scientific">Albula goreensis</name>
    <dbReference type="NCBI Taxonomy" id="1534307"/>
    <lineage>
        <taxon>Eukaryota</taxon>
        <taxon>Metazoa</taxon>
        <taxon>Chordata</taxon>
        <taxon>Craniata</taxon>
        <taxon>Vertebrata</taxon>
        <taxon>Euteleostomi</taxon>
        <taxon>Actinopterygii</taxon>
        <taxon>Neopterygii</taxon>
        <taxon>Teleostei</taxon>
        <taxon>Albuliformes</taxon>
        <taxon>Albulidae</taxon>
        <taxon>Albula</taxon>
    </lineage>
</organism>
<protein>
    <recommendedName>
        <fullName evidence="5">Ig-like domain-containing protein</fullName>
    </recommendedName>
</protein>
<dbReference type="SUPFAM" id="SSF48726">
    <property type="entry name" value="Immunoglobulin"/>
    <property type="match status" value="1"/>
</dbReference>
<dbReference type="InterPro" id="IPR013783">
    <property type="entry name" value="Ig-like_fold"/>
</dbReference>
<dbReference type="PANTHER" id="PTHR15193">
    <property type="entry name" value="CD83 ANTIGEN"/>
    <property type="match status" value="1"/>
</dbReference>
<evidence type="ECO:0000313" key="3">
    <source>
        <dbReference type="EMBL" id="KAI1897094.1"/>
    </source>
</evidence>
<dbReference type="InterPro" id="IPR036179">
    <property type="entry name" value="Ig-like_dom_sf"/>
</dbReference>
<keyword evidence="1" id="KW-0812">Transmembrane</keyword>
<name>A0A8T3DML9_9TELE</name>
<dbReference type="Gene3D" id="2.60.40.10">
    <property type="entry name" value="Immunoglobulins"/>
    <property type="match status" value="1"/>
</dbReference>
<dbReference type="PANTHER" id="PTHR15193:SF1">
    <property type="entry name" value="CD83 ANTIGEN"/>
    <property type="match status" value="1"/>
</dbReference>
<feature type="transmembrane region" description="Helical" evidence="1">
    <location>
        <begin position="145"/>
        <end position="167"/>
    </location>
</feature>
<feature type="chain" id="PRO_5035754016" description="Ig-like domain-containing protein" evidence="2">
    <location>
        <begin position="23"/>
        <end position="182"/>
    </location>
</feature>